<organism evidence="1 2">
    <name type="scientific">Parelaphostrongylus tenuis</name>
    <name type="common">Meningeal worm</name>
    <dbReference type="NCBI Taxonomy" id="148309"/>
    <lineage>
        <taxon>Eukaryota</taxon>
        <taxon>Metazoa</taxon>
        <taxon>Ecdysozoa</taxon>
        <taxon>Nematoda</taxon>
        <taxon>Chromadorea</taxon>
        <taxon>Rhabditida</taxon>
        <taxon>Rhabditina</taxon>
        <taxon>Rhabditomorpha</taxon>
        <taxon>Strongyloidea</taxon>
        <taxon>Metastrongylidae</taxon>
        <taxon>Parelaphostrongylus</taxon>
    </lineage>
</organism>
<dbReference type="Proteomes" id="UP001196413">
    <property type="component" value="Unassembled WGS sequence"/>
</dbReference>
<comment type="caution">
    <text evidence="1">The sequence shown here is derived from an EMBL/GenBank/DDBJ whole genome shotgun (WGS) entry which is preliminary data.</text>
</comment>
<evidence type="ECO:0000313" key="1">
    <source>
        <dbReference type="EMBL" id="KAJ1372358.1"/>
    </source>
</evidence>
<gene>
    <name evidence="1" type="ORF">KIN20_034496</name>
</gene>
<reference evidence="1" key="1">
    <citation type="submission" date="2021-06" db="EMBL/GenBank/DDBJ databases">
        <title>Parelaphostrongylus tenuis whole genome reference sequence.</title>
        <authorList>
            <person name="Garwood T.J."/>
            <person name="Larsen P.A."/>
            <person name="Fountain-Jones N.M."/>
            <person name="Garbe J.R."/>
            <person name="Macchietto M.G."/>
            <person name="Kania S.A."/>
            <person name="Gerhold R.W."/>
            <person name="Richards J.E."/>
            <person name="Wolf T.M."/>
        </authorList>
    </citation>
    <scope>NUCLEOTIDE SEQUENCE</scope>
    <source>
        <strain evidence="1">MNPRO001-30</strain>
        <tissue evidence="1">Meninges</tissue>
    </source>
</reference>
<accession>A0AAD5R9R1</accession>
<dbReference type="AlphaFoldDB" id="A0AAD5R9R1"/>
<sequence length="109" mass="12242">MCRVYAKDLDLAHTTTQARTAAIPQSMDRRDFRIDPRNLAPSLISSCCLDGHISRHIGGGGVWNPNESHTAPFFTFRHHICHICADLSTLGNQFVYSRPTFTKVSELLE</sequence>
<name>A0AAD5R9R1_PARTN</name>
<protein>
    <submittedName>
        <fullName evidence="1">Uncharacterized protein</fullName>
    </submittedName>
</protein>
<dbReference type="EMBL" id="JAHQIW010007131">
    <property type="protein sequence ID" value="KAJ1372358.1"/>
    <property type="molecule type" value="Genomic_DNA"/>
</dbReference>
<keyword evidence="2" id="KW-1185">Reference proteome</keyword>
<evidence type="ECO:0000313" key="2">
    <source>
        <dbReference type="Proteomes" id="UP001196413"/>
    </source>
</evidence>
<proteinExistence type="predicted"/>